<dbReference type="GeneID" id="5483897"/>
<dbReference type="InParanoid" id="A7F0P8"/>
<keyword evidence="1" id="KW-0472">Membrane</keyword>
<feature type="transmembrane region" description="Helical" evidence="1">
    <location>
        <begin position="44"/>
        <end position="63"/>
    </location>
</feature>
<dbReference type="Proteomes" id="UP000001312">
    <property type="component" value="Unassembled WGS sequence"/>
</dbReference>
<dbReference type="HOGENOM" id="CLU_2347979_0_0_1"/>
<dbReference type="EMBL" id="CH476637">
    <property type="protein sequence ID" value="EDN95290.1"/>
    <property type="molecule type" value="Genomic_DNA"/>
</dbReference>
<organism evidence="2 3">
    <name type="scientific">Sclerotinia sclerotiorum (strain ATCC 18683 / 1980 / Ss-1)</name>
    <name type="common">White mold</name>
    <name type="synonym">Whetzelinia sclerotiorum</name>
    <dbReference type="NCBI Taxonomy" id="665079"/>
    <lineage>
        <taxon>Eukaryota</taxon>
        <taxon>Fungi</taxon>
        <taxon>Dikarya</taxon>
        <taxon>Ascomycota</taxon>
        <taxon>Pezizomycotina</taxon>
        <taxon>Leotiomycetes</taxon>
        <taxon>Helotiales</taxon>
        <taxon>Sclerotiniaceae</taxon>
        <taxon>Sclerotinia</taxon>
    </lineage>
</organism>
<gene>
    <name evidence="2" type="ORF">SS1G_11167</name>
</gene>
<reference evidence="3" key="1">
    <citation type="journal article" date="2011" name="PLoS Genet.">
        <title>Genomic analysis of the necrotrophic fungal pathogens Sclerotinia sclerotiorum and Botrytis cinerea.</title>
        <authorList>
            <person name="Amselem J."/>
            <person name="Cuomo C.A."/>
            <person name="van Kan J.A."/>
            <person name="Viaud M."/>
            <person name="Benito E.P."/>
            <person name="Couloux A."/>
            <person name="Coutinho P.M."/>
            <person name="de Vries R.P."/>
            <person name="Dyer P.S."/>
            <person name="Fillinger S."/>
            <person name="Fournier E."/>
            <person name="Gout L."/>
            <person name="Hahn M."/>
            <person name="Kohn L."/>
            <person name="Lapalu N."/>
            <person name="Plummer K.M."/>
            <person name="Pradier J.M."/>
            <person name="Quevillon E."/>
            <person name="Sharon A."/>
            <person name="Simon A."/>
            <person name="ten Have A."/>
            <person name="Tudzynski B."/>
            <person name="Tudzynski P."/>
            <person name="Wincker P."/>
            <person name="Andrew M."/>
            <person name="Anthouard V."/>
            <person name="Beever R.E."/>
            <person name="Beffa R."/>
            <person name="Benoit I."/>
            <person name="Bouzid O."/>
            <person name="Brault B."/>
            <person name="Chen Z."/>
            <person name="Choquer M."/>
            <person name="Collemare J."/>
            <person name="Cotton P."/>
            <person name="Danchin E.G."/>
            <person name="Da Silva C."/>
            <person name="Gautier A."/>
            <person name="Giraud C."/>
            <person name="Giraud T."/>
            <person name="Gonzalez C."/>
            <person name="Grossetete S."/>
            <person name="Guldener U."/>
            <person name="Henrissat B."/>
            <person name="Howlett B.J."/>
            <person name="Kodira C."/>
            <person name="Kretschmer M."/>
            <person name="Lappartient A."/>
            <person name="Leroch M."/>
            <person name="Levis C."/>
            <person name="Mauceli E."/>
            <person name="Neuveglise C."/>
            <person name="Oeser B."/>
            <person name="Pearson M."/>
            <person name="Poulain J."/>
            <person name="Poussereau N."/>
            <person name="Quesneville H."/>
            <person name="Rascle C."/>
            <person name="Schumacher J."/>
            <person name="Segurens B."/>
            <person name="Sexton A."/>
            <person name="Silva E."/>
            <person name="Sirven C."/>
            <person name="Soanes D.M."/>
            <person name="Talbot N.J."/>
            <person name="Templeton M."/>
            <person name="Yandava C."/>
            <person name="Yarden O."/>
            <person name="Zeng Q."/>
            <person name="Rollins J.A."/>
            <person name="Lebrun M.H."/>
            <person name="Dickman M."/>
        </authorList>
    </citation>
    <scope>NUCLEOTIDE SEQUENCE [LARGE SCALE GENOMIC DNA]</scope>
    <source>
        <strain evidence="3">ATCC 18683 / 1980 / Ss-1</strain>
    </source>
</reference>
<evidence type="ECO:0000313" key="3">
    <source>
        <dbReference type="Proteomes" id="UP000001312"/>
    </source>
</evidence>
<evidence type="ECO:0000313" key="2">
    <source>
        <dbReference type="EMBL" id="EDN95290.1"/>
    </source>
</evidence>
<keyword evidence="1" id="KW-1133">Transmembrane helix</keyword>
<evidence type="ECO:0000256" key="1">
    <source>
        <dbReference type="SAM" id="Phobius"/>
    </source>
</evidence>
<protein>
    <submittedName>
        <fullName evidence="2">Uncharacterized protein</fullName>
    </submittedName>
</protein>
<proteinExistence type="predicted"/>
<dbReference type="KEGG" id="ssl:SS1G_11167"/>
<keyword evidence="1" id="KW-0812">Transmembrane</keyword>
<keyword evidence="3" id="KW-1185">Reference proteome</keyword>
<name>A7F0P8_SCLS1</name>
<dbReference type="AlphaFoldDB" id="A7F0P8"/>
<sequence length="97" mass="11216">MRSKEYCASQGSSRLSSLSMSLDLSNCTLWNGTSAMKKTRTNEIVRKILFLYLKFLATVYFKVDSMPKHDFHSLESNTVNFTIHRANRRSRFSTVRA</sequence>
<accession>A7F0P8</accession>
<dbReference type="RefSeq" id="XP_001587925.1">
    <property type="nucleotide sequence ID" value="XM_001587875.1"/>
</dbReference>